<evidence type="ECO:0000313" key="3">
    <source>
        <dbReference type="Proteomes" id="UP001221142"/>
    </source>
</evidence>
<evidence type="ECO:0000313" key="2">
    <source>
        <dbReference type="EMBL" id="KAJ7606499.1"/>
    </source>
</evidence>
<dbReference type="AlphaFoldDB" id="A0AAD7FA02"/>
<keyword evidence="3" id="KW-1185">Reference proteome</keyword>
<feature type="compositionally biased region" description="Polar residues" evidence="1">
    <location>
        <begin position="1"/>
        <end position="21"/>
    </location>
</feature>
<accession>A0AAD7FA02</accession>
<comment type="caution">
    <text evidence="2">The sequence shown here is derived from an EMBL/GenBank/DDBJ whole genome shotgun (WGS) entry which is preliminary data.</text>
</comment>
<gene>
    <name evidence="2" type="ORF">FB45DRAFT_441317</name>
</gene>
<protein>
    <submittedName>
        <fullName evidence="2">Uncharacterized protein</fullName>
    </submittedName>
</protein>
<dbReference type="Proteomes" id="UP001221142">
    <property type="component" value="Unassembled WGS sequence"/>
</dbReference>
<organism evidence="2 3">
    <name type="scientific">Roridomyces roridus</name>
    <dbReference type="NCBI Taxonomy" id="1738132"/>
    <lineage>
        <taxon>Eukaryota</taxon>
        <taxon>Fungi</taxon>
        <taxon>Dikarya</taxon>
        <taxon>Basidiomycota</taxon>
        <taxon>Agaricomycotina</taxon>
        <taxon>Agaricomycetes</taxon>
        <taxon>Agaricomycetidae</taxon>
        <taxon>Agaricales</taxon>
        <taxon>Marasmiineae</taxon>
        <taxon>Mycenaceae</taxon>
        <taxon>Roridomyces</taxon>
    </lineage>
</organism>
<evidence type="ECO:0000256" key="1">
    <source>
        <dbReference type="SAM" id="MobiDB-lite"/>
    </source>
</evidence>
<name>A0AAD7FA02_9AGAR</name>
<sequence length="151" mass="15472">MSVRSSGVRQSTASFNITGSDETPPAKGPTVSSAASSQAAVSQLKTSNSYSFLACPPYSYAVITRLCSGPRSSVESDYVNSLGTASKCMDLGLPSVAVECDSGMGASRPPSASVESDHVTFLACCLKMSPPSNLNGIRRLGTSRPPSGSVV</sequence>
<feature type="region of interest" description="Disordered" evidence="1">
    <location>
        <begin position="1"/>
        <end position="34"/>
    </location>
</feature>
<dbReference type="EMBL" id="JARKIF010000057">
    <property type="protein sequence ID" value="KAJ7606499.1"/>
    <property type="molecule type" value="Genomic_DNA"/>
</dbReference>
<reference evidence="2" key="1">
    <citation type="submission" date="2023-03" db="EMBL/GenBank/DDBJ databases">
        <title>Massive genome expansion in bonnet fungi (Mycena s.s.) driven by repeated elements and novel gene families across ecological guilds.</title>
        <authorList>
            <consortium name="Lawrence Berkeley National Laboratory"/>
            <person name="Harder C.B."/>
            <person name="Miyauchi S."/>
            <person name="Viragh M."/>
            <person name="Kuo A."/>
            <person name="Thoen E."/>
            <person name="Andreopoulos B."/>
            <person name="Lu D."/>
            <person name="Skrede I."/>
            <person name="Drula E."/>
            <person name="Henrissat B."/>
            <person name="Morin E."/>
            <person name="Kohler A."/>
            <person name="Barry K."/>
            <person name="LaButti K."/>
            <person name="Morin E."/>
            <person name="Salamov A."/>
            <person name="Lipzen A."/>
            <person name="Mereny Z."/>
            <person name="Hegedus B."/>
            <person name="Baldrian P."/>
            <person name="Stursova M."/>
            <person name="Weitz H."/>
            <person name="Taylor A."/>
            <person name="Grigoriev I.V."/>
            <person name="Nagy L.G."/>
            <person name="Martin F."/>
            <person name="Kauserud H."/>
        </authorList>
    </citation>
    <scope>NUCLEOTIDE SEQUENCE</scope>
    <source>
        <strain evidence="2">9284</strain>
    </source>
</reference>
<proteinExistence type="predicted"/>